<evidence type="ECO:0000256" key="14">
    <source>
        <dbReference type="ARBA" id="ARBA00022989"/>
    </source>
</evidence>
<keyword evidence="17 23" id="KW-0496">Mitochondrion</keyword>
<evidence type="ECO:0000313" key="29">
    <source>
        <dbReference type="Proteomes" id="UP000053858"/>
    </source>
</evidence>
<proteinExistence type="inferred from homology"/>
<evidence type="ECO:0000256" key="13">
    <source>
        <dbReference type="ARBA" id="ARBA00022958"/>
    </source>
</evidence>
<keyword evidence="10" id="KW-0999">Mitochondrion inner membrane</keyword>
<dbReference type="FunFam" id="1.10.238.10:FF:000290">
    <property type="entry name" value="LETM1 and EF-hand domain-containing protein 1, mitochondrial"/>
    <property type="match status" value="1"/>
</dbReference>
<dbReference type="PROSITE" id="PS51758">
    <property type="entry name" value="LETM1_RBD"/>
    <property type="match status" value="1"/>
</dbReference>
<sequence length="732" mass="83269">LGNLGDRACLSCTSLRLANKMTVHFKYCTSVPPVYAYSKKDRYCCWTKGSEQIYFTLASTSGSWTPLATIGVLGPQYLPVRWWHSSHPLRDDSIVEKSLKSLKDKNKKLEEGGPVYSPTEVEVVKKSLGQRIVDELKHYYHGFRLLWIDTKIAARMLWRILHGNTLSRRERRQFLRICADLFRLVPFLVFLVVPFMEFLLPVALKLFPNMLPSTFETKSKKEERLKKQLRVKLELAKFLQDTIEEMALKNKAAKGNVTKDFSTFFQKIRETGERPSNEEILRFSKLFEDELTLDNLTRPQLVALCKLLELQSIGTNNFLRFQLTMRLRSIKADDKLIAEEGVDSLTVKELQAACLILLLFSLNARLKQSFSLWLDLHLNQEIPTSLLILSRAMYLPDTLSPADQLKTTLQTLPESVAKEAQVKVAEVEGEKVDNKARLEATLQEEEAIRKENEEKEMERLSEAAEKAKETLQAAAMKEVESAVDLEAAALQVKKSQMVVDTEKELARADMAMQSEILKDTAPVLEGIKGEEITKEEIDMLSDACTKLQEQKKSLTKEKEELEELKGDIQEYNEDLQEIKELSKTGQEEVVEESKASKRLTKRVNRMIGQIDKIINELETGQKTADVKLDAGDSPAAGENLISIAELINVMKQIQKIPEEKLTRIAEALDENKDGKIDIDNVVKVVELIDKEDIDIGTSQVAEIMALLQKEEKLEEKEKAKEKHDKEAAEAKN</sequence>
<feature type="non-terminal residue" evidence="28">
    <location>
        <position position="732"/>
    </location>
</feature>
<dbReference type="Pfam" id="PF07766">
    <property type="entry name" value="LETM1_RBD"/>
    <property type="match status" value="1"/>
</dbReference>
<accession>A0A0A0AB41</accession>
<feature type="coiled-coil region" evidence="24">
    <location>
        <begin position="435"/>
        <end position="477"/>
    </location>
</feature>
<keyword evidence="29" id="KW-1185">Reference proteome</keyword>
<evidence type="ECO:0000256" key="11">
    <source>
        <dbReference type="ARBA" id="ARBA00022837"/>
    </source>
</evidence>
<dbReference type="InterPro" id="IPR002048">
    <property type="entry name" value="EF_hand_dom"/>
</dbReference>
<keyword evidence="7" id="KW-0109">Calcium transport</keyword>
<evidence type="ECO:0000259" key="26">
    <source>
        <dbReference type="PROSITE" id="PS50222"/>
    </source>
</evidence>
<evidence type="ECO:0000256" key="19">
    <source>
        <dbReference type="ARBA" id="ARBA00031360"/>
    </source>
</evidence>
<dbReference type="AlphaFoldDB" id="A0A0A0AB41"/>
<evidence type="ECO:0000256" key="3">
    <source>
        <dbReference type="ARBA" id="ARBA00020557"/>
    </source>
</evidence>
<evidence type="ECO:0000256" key="4">
    <source>
        <dbReference type="ARBA" id="ARBA00022448"/>
    </source>
</evidence>
<dbReference type="GO" id="GO:0051560">
    <property type="term" value="P:mitochondrial calcium ion homeostasis"/>
    <property type="evidence" value="ECO:0007669"/>
    <property type="project" value="UniProtKB-ARBA"/>
</dbReference>
<keyword evidence="4" id="KW-0813">Transport</keyword>
<evidence type="ECO:0000256" key="5">
    <source>
        <dbReference type="ARBA" id="ARBA00022449"/>
    </source>
</evidence>
<dbReference type="SUPFAM" id="SSF47473">
    <property type="entry name" value="EF-hand"/>
    <property type="match status" value="1"/>
</dbReference>
<evidence type="ECO:0000256" key="9">
    <source>
        <dbReference type="ARBA" id="ARBA00022723"/>
    </source>
</evidence>
<dbReference type="GO" id="GO:0043022">
    <property type="term" value="F:ribosome binding"/>
    <property type="evidence" value="ECO:0007669"/>
    <property type="project" value="InterPro"/>
</dbReference>
<evidence type="ECO:0000256" key="6">
    <source>
        <dbReference type="ARBA" id="ARBA00022538"/>
    </source>
</evidence>
<feature type="domain" description="Letm1 RBD" evidence="27">
    <location>
        <begin position="227"/>
        <end position="414"/>
    </location>
</feature>
<keyword evidence="6" id="KW-0633">Potassium transport</keyword>
<feature type="domain" description="EF-hand" evidence="26">
    <location>
        <begin position="656"/>
        <end position="691"/>
    </location>
</feature>
<dbReference type="PROSITE" id="PS50222">
    <property type="entry name" value="EF_HAND_2"/>
    <property type="match status" value="1"/>
</dbReference>
<dbReference type="GO" id="GO:0005509">
    <property type="term" value="F:calcium ion binding"/>
    <property type="evidence" value="ECO:0007669"/>
    <property type="project" value="InterPro"/>
</dbReference>
<comment type="similarity">
    <text evidence="2">Belongs to the LETM1 family.</text>
</comment>
<evidence type="ECO:0000256" key="17">
    <source>
        <dbReference type="ARBA" id="ARBA00023128"/>
    </source>
</evidence>
<dbReference type="InterPro" id="IPR044202">
    <property type="entry name" value="LETM1/MDM38-like"/>
</dbReference>
<comment type="catalytic activity">
    <reaction evidence="22">
        <text>K(+)(in) + H(+)(out) = K(+)(out) + H(+)(in)</text>
        <dbReference type="Rhea" id="RHEA:29467"/>
        <dbReference type="ChEBI" id="CHEBI:15378"/>
        <dbReference type="ChEBI" id="CHEBI:29103"/>
    </reaction>
</comment>
<keyword evidence="13" id="KW-0630">Potassium</keyword>
<dbReference type="EMBL" id="KL871233">
    <property type="protein sequence ID" value="KGL91281.1"/>
    <property type="molecule type" value="Genomic_DNA"/>
</dbReference>
<evidence type="ECO:0000313" key="28">
    <source>
        <dbReference type="EMBL" id="KGL91281.1"/>
    </source>
</evidence>
<keyword evidence="11" id="KW-0106">Calcium</keyword>
<dbReference type="GO" id="GO:0006813">
    <property type="term" value="P:potassium ion transport"/>
    <property type="evidence" value="ECO:0007669"/>
    <property type="project" value="UniProtKB-KW"/>
</dbReference>
<keyword evidence="12" id="KW-0809">Transit peptide</keyword>
<feature type="non-terminal residue" evidence="28">
    <location>
        <position position="1"/>
    </location>
</feature>
<dbReference type="Gene3D" id="1.10.238.10">
    <property type="entry name" value="EF-hand"/>
    <property type="match status" value="1"/>
</dbReference>
<evidence type="ECO:0000256" key="10">
    <source>
        <dbReference type="ARBA" id="ARBA00022792"/>
    </source>
</evidence>
<dbReference type="GO" id="GO:0099093">
    <property type="term" value="P:calcium export from the mitochondrion"/>
    <property type="evidence" value="ECO:0007669"/>
    <property type="project" value="UniProtKB-ARBA"/>
</dbReference>
<keyword evidence="16" id="KW-0406">Ion transport</keyword>
<dbReference type="Pfam" id="PF26561">
    <property type="entry name" value="LETM1_C"/>
    <property type="match status" value="1"/>
</dbReference>
<gene>
    <name evidence="28" type="ORF">N301_05092</name>
</gene>
<protein>
    <recommendedName>
        <fullName evidence="3">Mitochondrial proton/calcium exchanger protein</fullName>
    </recommendedName>
    <alternativeName>
        <fullName evidence="21">Electroneutral mitochondrial K(+)/H(+)exchanger</fullName>
    </alternativeName>
    <alternativeName>
        <fullName evidence="19">Leucine zipper-EF-hand-containing transmembrane protein 1</fullName>
    </alternativeName>
</protein>
<evidence type="ECO:0000256" key="20">
    <source>
        <dbReference type="ARBA" id="ARBA00034214"/>
    </source>
</evidence>
<evidence type="ECO:0000256" key="8">
    <source>
        <dbReference type="ARBA" id="ARBA00022692"/>
    </source>
</evidence>
<evidence type="ECO:0000256" key="16">
    <source>
        <dbReference type="ARBA" id="ARBA00023065"/>
    </source>
</evidence>
<feature type="coiled-coil region" evidence="24">
    <location>
        <begin position="530"/>
        <end position="588"/>
    </location>
</feature>
<keyword evidence="9" id="KW-0479">Metal-binding</keyword>
<evidence type="ECO:0000256" key="15">
    <source>
        <dbReference type="ARBA" id="ARBA00023054"/>
    </source>
</evidence>
<keyword evidence="5" id="KW-0050">Antiport</keyword>
<evidence type="ECO:0000256" key="18">
    <source>
        <dbReference type="ARBA" id="ARBA00023136"/>
    </source>
</evidence>
<feature type="coiled-coil region" evidence="24">
    <location>
        <begin position="703"/>
        <end position="731"/>
    </location>
</feature>
<evidence type="ECO:0000256" key="25">
    <source>
        <dbReference type="SAM" id="Phobius"/>
    </source>
</evidence>
<reference evidence="29" key="1">
    <citation type="journal article" date="2014" name="Science">
        <title>Comparative genomics reveals insights into avian genome evolution and adaptation.</title>
        <authorList>
            <consortium name="Avian Genome Consortium"/>
            <person name="Zhang G."/>
            <person name="Li C."/>
            <person name="Li Q."/>
            <person name="Li B."/>
            <person name="Larkin D.M."/>
            <person name="Lee C."/>
            <person name="Storz J.F."/>
            <person name="Antunes A."/>
            <person name="Greenwold M.J."/>
            <person name="Meredith R.W."/>
            <person name="Odeen A."/>
            <person name="Cui J."/>
            <person name="Zhou Q."/>
            <person name="Xu L."/>
            <person name="Pan H."/>
            <person name="Wang Z."/>
            <person name="Jin L."/>
            <person name="Zhang P."/>
            <person name="Hu H."/>
            <person name="Yang W."/>
            <person name="Hu J."/>
            <person name="Xiao J."/>
            <person name="Yang Z."/>
            <person name="Liu Y."/>
            <person name="Xie Q."/>
            <person name="Yu H."/>
            <person name="Lian J."/>
            <person name="Wen P."/>
            <person name="Zhang F."/>
            <person name="Li H."/>
            <person name="Zeng Y."/>
            <person name="Xiong Z."/>
            <person name="Liu S."/>
            <person name="Zhou L."/>
            <person name="Huang Z."/>
            <person name="An N."/>
            <person name="Wang J."/>
            <person name="Zheng Q."/>
            <person name="Xiong Y."/>
            <person name="Wang G."/>
            <person name="Wang B."/>
            <person name="Wang J."/>
            <person name="Fan Y."/>
            <person name="da Fonseca R.R."/>
            <person name="Alfaro-Nunez A."/>
            <person name="Schubert M."/>
            <person name="Orlando L."/>
            <person name="Mourier T."/>
            <person name="Howard J.T."/>
            <person name="Ganapathy G."/>
            <person name="Pfenning A."/>
            <person name="Whitney O."/>
            <person name="Rivas M.V."/>
            <person name="Hara E."/>
            <person name="Smith J."/>
            <person name="Farre M."/>
            <person name="Narayan J."/>
            <person name="Slavov G."/>
            <person name="Romanov M.N."/>
            <person name="Borges R."/>
            <person name="Machado J.P."/>
            <person name="Khan I."/>
            <person name="Springer M.S."/>
            <person name="Gatesy J."/>
            <person name="Hoffmann F.G."/>
            <person name="Opazo J.C."/>
            <person name="Hastad O."/>
            <person name="Sawyer R.H."/>
            <person name="Kim H."/>
            <person name="Kim K.W."/>
            <person name="Kim H.J."/>
            <person name="Cho S."/>
            <person name="Li N."/>
            <person name="Huang Y."/>
            <person name="Bruford M.W."/>
            <person name="Zhan X."/>
            <person name="Dixon A."/>
            <person name="Bertelsen M.F."/>
            <person name="Derryberry E."/>
            <person name="Warren W."/>
            <person name="Wilson R.K."/>
            <person name="Li S."/>
            <person name="Ray D.A."/>
            <person name="Green R.E."/>
            <person name="O'Brien S.J."/>
            <person name="Griffin D."/>
            <person name="Johnson W.E."/>
            <person name="Haussler D."/>
            <person name="Ryder O.A."/>
            <person name="Willerslev E."/>
            <person name="Graves G.R."/>
            <person name="Alstrom P."/>
            <person name="Fjeldsa J."/>
            <person name="Mindell D.P."/>
            <person name="Edwards S.V."/>
            <person name="Braun E.L."/>
            <person name="Rahbek C."/>
            <person name="Burt D.W."/>
            <person name="Houde P."/>
            <person name="Zhang Y."/>
            <person name="Yang H."/>
            <person name="Wang J."/>
            <person name="Jarvis E.D."/>
            <person name="Gilbert M.T."/>
            <person name="Wang J."/>
        </authorList>
    </citation>
    <scope>NUCLEOTIDE SEQUENCE [LARGE SCALE GENOMIC DNA]</scope>
</reference>
<comment type="subcellular location">
    <subcellularLocation>
        <location evidence="1">Mitochondrion inner membrane</location>
        <topology evidence="1">Single-pass membrane protein</topology>
    </subcellularLocation>
</comment>
<name>A0A0A0AB41_CHAVO</name>
<dbReference type="GO" id="GO:0005743">
    <property type="term" value="C:mitochondrial inner membrane"/>
    <property type="evidence" value="ECO:0007669"/>
    <property type="project" value="UniProtKB-SubCell"/>
</dbReference>
<dbReference type="STRING" id="50402.A0A0A0AB41"/>
<organism evidence="28 29">
    <name type="scientific">Charadrius vociferus</name>
    <name type="common">Killdeer</name>
    <name type="synonym">Aegialitis vocifera</name>
    <dbReference type="NCBI Taxonomy" id="50402"/>
    <lineage>
        <taxon>Eukaryota</taxon>
        <taxon>Metazoa</taxon>
        <taxon>Chordata</taxon>
        <taxon>Craniata</taxon>
        <taxon>Vertebrata</taxon>
        <taxon>Euteleostomi</taxon>
        <taxon>Archelosauria</taxon>
        <taxon>Archosauria</taxon>
        <taxon>Dinosauria</taxon>
        <taxon>Saurischia</taxon>
        <taxon>Theropoda</taxon>
        <taxon>Coelurosauria</taxon>
        <taxon>Aves</taxon>
        <taxon>Neognathae</taxon>
        <taxon>Neoaves</taxon>
        <taxon>Charadriiformes</taxon>
        <taxon>Charadriidae</taxon>
        <taxon>Charadrius</taxon>
    </lineage>
</organism>
<keyword evidence="8 25" id="KW-0812">Transmembrane</keyword>
<evidence type="ECO:0000256" key="22">
    <source>
        <dbReference type="ARBA" id="ARBA00047912"/>
    </source>
</evidence>
<dbReference type="InterPro" id="IPR033122">
    <property type="entry name" value="LETM1-like_RBD"/>
</dbReference>
<evidence type="ECO:0000256" key="2">
    <source>
        <dbReference type="ARBA" id="ARBA00009584"/>
    </source>
</evidence>
<feature type="transmembrane region" description="Helical" evidence="25">
    <location>
        <begin position="181"/>
        <end position="204"/>
    </location>
</feature>
<evidence type="ECO:0000259" key="27">
    <source>
        <dbReference type="PROSITE" id="PS51758"/>
    </source>
</evidence>
<evidence type="ECO:0000256" key="23">
    <source>
        <dbReference type="PROSITE-ProRule" id="PRU01094"/>
    </source>
</evidence>
<dbReference type="PANTHER" id="PTHR14009:SF8">
    <property type="entry name" value="MITOCHONDRIAL PROTON_CALCIUM EXCHANGER PROTEIN"/>
    <property type="match status" value="1"/>
</dbReference>
<keyword evidence="14 25" id="KW-1133">Transmembrane helix</keyword>
<dbReference type="InterPro" id="IPR011992">
    <property type="entry name" value="EF-hand-dom_pair"/>
</dbReference>
<evidence type="ECO:0000256" key="24">
    <source>
        <dbReference type="SAM" id="Coils"/>
    </source>
</evidence>
<comment type="catalytic activity">
    <reaction evidence="20">
        <text>Ca(2+)(in) + 2 H(+)(out) = Ca(2+)(out) + 2 H(+)(in)</text>
        <dbReference type="Rhea" id="RHEA:72199"/>
        <dbReference type="ChEBI" id="CHEBI:15378"/>
        <dbReference type="ChEBI" id="CHEBI:29108"/>
    </reaction>
</comment>
<evidence type="ECO:0000256" key="7">
    <source>
        <dbReference type="ARBA" id="ARBA00022568"/>
    </source>
</evidence>
<evidence type="ECO:0000256" key="12">
    <source>
        <dbReference type="ARBA" id="ARBA00022946"/>
    </source>
</evidence>
<dbReference type="GO" id="GO:0015369">
    <property type="term" value="F:calcium:proton antiporter activity"/>
    <property type="evidence" value="ECO:0007669"/>
    <property type="project" value="UniProtKB-ARBA"/>
</dbReference>
<keyword evidence="18 25" id="KW-0472">Membrane</keyword>
<dbReference type="InterPro" id="IPR059005">
    <property type="entry name" value="LETM1_C"/>
</dbReference>
<dbReference type="Proteomes" id="UP000053858">
    <property type="component" value="Unassembled WGS sequence"/>
</dbReference>
<evidence type="ECO:0000256" key="21">
    <source>
        <dbReference type="ARBA" id="ARBA00035046"/>
    </source>
</evidence>
<evidence type="ECO:0000256" key="1">
    <source>
        <dbReference type="ARBA" id="ARBA00004434"/>
    </source>
</evidence>
<keyword evidence="15 24" id="KW-0175">Coiled coil</keyword>
<dbReference type="PANTHER" id="PTHR14009">
    <property type="entry name" value="LEUCINE ZIPPER-EF-HAND CONTAINING TRANSMEMBRANE PROTEIN"/>
    <property type="match status" value="1"/>
</dbReference>